<dbReference type="GO" id="GO:0047475">
    <property type="term" value="F:phenylacetate-CoA ligase activity"/>
    <property type="evidence" value="ECO:0007669"/>
    <property type="project" value="UniProtKB-EC"/>
</dbReference>
<organism evidence="2 3">
    <name type="scientific">Urbifossiella limnaea</name>
    <dbReference type="NCBI Taxonomy" id="2528023"/>
    <lineage>
        <taxon>Bacteria</taxon>
        <taxon>Pseudomonadati</taxon>
        <taxon>Planctomycetota</taxon>
        <taxon>Planctomycetia</taxon>
        <taxon>Gemmatales</taxon>
        <taxon>Gemmataceae</taxon>
        <taxon>Urbifossiella</taxon>
    </lineage>
</organism>
<dbReference type="Gene3D" id="3.40.50.12780">
    <property type="entry name" value="N-terminal domain of ligase-like"/>
    <property type="match status" value="1"/>
</dbReference>
<dbReference type="InterPro" id="IPR042099">
    <property type="entry name" value="ANL_N_sf"/>
</dbReference>
<dbReference type="Proteomes" id="UP000319576">
    <property type="component" value="Chromosome"/>
</dbReference>
<evidence type="ECO:0000313" key="3">
    <source>
        <dbReference type="Proteomes" id="UP000319576"/>
    </source>
</evidence>
<name>A0A517XR98_9BACT</name>
<sequence length="466" mass="52116">MFSTLSFLARANVVNRLTRSDPAKVARLRETRFRKLLRAATRSPLYRDKFRGLDLARCPLDALPTLNKHEAMARFDDWATDRAVTLRAAEAFVGDFANVGRLFLGKYVLMHTSGSSGQAVILVQPRAAVDLLFTLQMTRGNATGDTGVREAYRKFRNPARLAIVTLKEGFYPTGATFEFYPRQLRHFVHLRRLSQTDPDLIAKLNDYSPTVVTAYATALQELADEFEAGRLKLPGLKHVVNNSELLTEPARERLLKVFGVPVFNNYATAECMHLTTGCPTDPGMHVNADWSILEVVDADNRPVPPGVTGSKVLLTNLANTVQPVIRYEVPDRVTLATAGCRCGSRLPRVERVEGRGQENFWAHRGGEWVRVDAFIIKAALNYCTDSFDWQAEQDEPGVIRLAVAVLPGRELDVPRLRFRLDEQLALYGLRGLVRIEPRGVSRIAPDPRTGKVRRSICRTGPAETPR</sequence>
<keyword evidence="3" id="KW-1185">Reference proteome</keyword>
<dbReference type="EMBL" id="CP036273">
    <property type="protein sequence ID" value="QDU20030.1"/>
    <property type="molecule type" value="Genomic_DNA"/>
</dbReference>
<protein>
    <submittedName>
        <fullName evidence="2">Phenylacetate-coenzyme A ligase</fullName>
        <ecNumber evidence="2">6.2.1.30</ecNumber>
    </submittedName>
</protein>
<dbReference type="PANTHER" id="PTHR36932:SF1">
    <property type="entry name" value="CAPSULAR POLYSACCHARIDE BIOSYNTHESIS PROTEIN"/>
    <property type="match status" value="1"/>
</dbReference>
<dbReference type="EC" id="6.2.1.30" evidence="2"/>
<evidence type="ECO:0000259" key="1">
    <source>
        <dbReference type="Pfam" id="PF00501"/>
    </source>
</evidence>
<dbReference type="OrthoDB" id="580775at2"/>
<proteinExistence type="predicted"/>
<dbReference type="InterPro" id="IPR053158">
    <property type="entry name" value="CapK_Type1_Caps_Biosynth"/>
</dbReference>
<feature type="domain" description="AMP-dependent synthetase/ligase" evidence="1">
    <location>
        <begin position="176"/>
        <end position="309"/>
    </location>
</feature>
<gene>
    <name evidence="2" type="ORF">ETAA1_19730</name>
</gene>
<evidence type="ECO:0000313" key="2">
    <source>
        <dbReference type="EMBL" id="QDU20030.1"/>
    </source>
</evidence>
<reference evidence="2 3" key="1">
    <citation type="submission" date="2019-02" db="EMBL/GenBank/DDBJ databases">
        <title>Deep-cultivation of Planctomycetes and their phenomic and genomic characterization uncovers novel biology.</title>
        <authorList>
            <person name="Wiegand S."/>
            <person name="Jogler M."/>
            <person name="Boedeker C."/>
            <person name="Pinto D."/>
            <person name="Vollmers J."/>
            <person name="Rivas-Marin E."/>
            <person name="Kohn T."/>
            <person name="Peeters S.H."/>
            <person name="Heuer A."/>
            <person name="Rast P."/>
            <person name="Oberbeckmann S."/>
            <person name="Bunk B."/>
            <person name="Jeske O."/>
            <person name="Meyerdierks A."/>
            <person name="Storesund J.E."/>
            <person name="Kallscheuer N."/>
            <person name="Luecker S."/>
            <person name="Lage O.M."/>
            <person name="Pohl T."/>
            <person name="Merkel B.J."/>
            <person name="Hornburger P."/>
            <person name="Mueller R.-W."/>
            <person name="Bruemmer F."/>
            <person name="Labrenz M."/>
            <person name="Spormann A.M."/>
            <person name="Op den Camp H."/>
            <person name="Overmann J."/>
            <person name="Amann R."/>
            <person name="Jetten M.S.M."/>
            <person name="Mascher T."/>
            <person name="Medema M.H."/>
            <person name="Devos D.P."/>
            <person name="Kaster A.-K."/>
            <person name="Ovreas L."/>
            <person name="Rohde M."/>
            <person name="Galperin M.Y."/>
            <person name="Jogler C."/>
        </authorList>
    </citation>
    <scope>NUCLEOTIDE SEQUENCE [LARGE SCALE GENOMIC DNA]</scope>
    <source>
        <strain evidence="2 3">ETA_A1</strain>
    </source>
</reference>
<keyword evidence="2" id="KW-0436">Ligase</keyword>
<dbReference type="KEGG" id="uli:ETAA1_19730"/>
<dbReference type="Pfam" id="PF00501">
    <property type="entry name" value="AMP-binding"/>
    <property type="match status" value="1"/>
</dbReference>
<dbReference type="PANTHER" id="PTHR36932">
    <property type="entry name" value="CAPSULAR POLYSACCHARIDE BIOSYNTHESIS PROTEIN"/>
    <property type="match status" value="1"/>
</dbReference>
<dbReference type="SUPFAM" id="SSF56801">
    <property type="entry name" value="Acetyl-CoA synthetase-like"/>
    <property type="match status" value="1"/>
</dbReference>
<dbReference type="RefSeq" id="WP_145236902.1">
    <property type="nucleotide sequence ID" value="NZ_CP036273.1"/>
</dbReference>
<accession>A0A517XR98</accession>
<dbReference type="InterPro" id="IPR000873">
    <property type="entry name" value="AMP-dep_synth/lig_dom"/>
</dbReference>
<dbReference type="AlphaFoldDB" id="A0A517XR98"/>